<proteinExistence type="predicted"/>
<dbReference type="GO" id="GO:0020037">
    <property type="term" value="F:heme binding"/>
    <property type="evidence" value="ECO:0007669"/>
    <property type="project" value="InterPro"/>
</dbReference>
<evidence type="ECO:0000259" key="6">
    <source>
        <dbReference type="PROSITE" id="PS51007"/>
    </source>
</evidence>
<feature type="signal peptide" evidence="5">
    <location>
        <begin position="1"/>
        <end position="21"/>
    </location>
</feature>
<organism evidence="7 8">
    <name type="scientific">Roseivivax marinus</name>
    <dbReference type="NCBI Taxonomy" id="1379903"/>
    <lineage>
        <taxon>Bacteria</taxon>
        <taxon>Pseudomonadati</taxon>
        <taxon>Pseudomonadota</taxon>
        <taxon>Alphaproteobacteria</taxon>
        <taxon>Rhodobacterales</taxon>
        <taxon>Roseobacteraceae</taxon>
        <taxon>Roseivivax</taxon>
    </lineage>
</organism>
<evidence type="ECO:0000256" key="5">
    <source>
        <dbReference type="SAM" id="SignalP"/>
    </source>
</evidence>
<name>W4HNM5_9RHOB</name>
<keyword evidence="5" id="KW-0732">Signal</keyword>
<evidence type="ECO:0000256" key="1">
    <source>
        <dbReference type="ARBA" id="ARBA00022617"/>
    </source>
</evidence>
<evidence type="ECO:0000256" key="3">
    <source>
        <dbReference type="ARBA" id="ARBA00023004"/>
    </source>
</evidence>
<dbReference type="eggNOG" id="COG2863">
    <property type="taxonomic scope" value="Bacteria"/>
</dbReference>
<dbReference type="STRING" id="1379903.ATO8_00280"/>
<dbReference type="InterPro" id="IPR009056">
    <property type="entry name" value="Cyt_c-like_dom"/>
</dbReference>
<dbReference type="EMBL" id="AQQW01000001">
    <property type="protein sequence ID" value="ETW14299.1"/>
    <property type="molecule type" value="Genomic_DNA"/>
</dbReference>
<comment type="caution">
    <text evidence="7">The sequence shown here is derived from an EMBL/GenBank/DDBJ whole genome shotgun (WGS) entry which is preliminary data.</text>
</comment>
<keyword evidence="1 4" id="KW-0349">Heme</keyword>
<dbReference type="SUPFAM" id="SSF46626">
    <property type="entry name" value="Cytochrome c"/>
    <property type="match status" value="1"/>
</dbReference>
<dbReference type="InterPro" id="IPR036909">
    <property type="entry name" value="Cyt_c-like_dom_sf"/>
</dbReference>
<dbReference type="AlphaFoldDB" id="W4HNM5"/>
<dbReference type="Proteomes" id="UP000019063">
    <property type="component" value="Unassembled WGS sequence"/>
</dbReference>
<keyword evidence="3 4" id="KW-0408">Iron</keyword>
<keyword evidence="2 4" id="KW-0479">Metal-binding</keyword>
<accession>W4HNM5</accession>
<feature type="domain" description="Cytochrome c" evidence="6">
    <location>
        <begin position="36"/>
        <end position="122"/>
    </location>
</feature>
<feature type="chain" id="PRO_5004842292" evidence="5">
    <location>
        <begin position="22"/>
        <end position="122"/>
    </location>
</feature>
<gene>
    <name evidence="7" type="ORF">ATO8_00280</name>
</gene>
<evidence type="ECO:0000313" key="7">
    <source>
        <dbReference type="EMBL" id="ETW14299.1"/>
    </source>
</evidence>
<sequence>MTRAGLLALAALALAAGGAGARADTSHAEAVMTPGGDEIAGILALEPDLGYGAYLASDCTSCHADAAAEGIPRIRDLPTGTIVAALVDYRRGARQHQVMETIARRLGDEEIAALAAFLGEAD</sequence>
<dbReference type="Pfam" id="PF00034">
    <property type="entry name" value="Cytochrom_C"/>
    <property type="match status" value="1"/>
</dbReference>
<dbReference type="PROSITE" id="PS51007">
    <property type="entry name" value="CYTC"/>
    <property type="match status" value="1"/>
</dbReference>
<keyword evidence="8" id="KW-1185">Reference proteome</keyword>
<dbReference type="GO" id="GO:0009055">
    <property type="term" value="F:electron transfer activity"/>
    <property type="evidence" value="ECO:0007669"/>
    <property type="project" value="InterPro"/>
</dbReference>
<dbReference type="GO" id="GO:0046872">
    <property type="term" value="F:metal ion binding"/>
    <property type="evidence" value="ECO:0007669"/>
    <property type="project" value="UniProtKB-KW"/>
</dbReference>
<reference evidence="7 8" key="1">
    <citation type="journal article" date="2014" name="Antonie Van Leeuwenhoek">
        <title>Roseivivax atlanticus sp. nov., isolated from surface seawater of the Atlantic Ocean.</title>
        <authorList>
            <person name="Li G."/>
            <person name="Lai Q."/>
            <person name="Liu X."/>
            <person name="Sun F."/>
            <person name="Shao Z."/>
        </authorList>
    </citation>
    <scope>NUCLEOTIDE SEQUENCE [LARGE SCALE GENOMIC DNA]</scope>
    <source>
        <strain evidence="7 8">22II-s10s</strain>
    </source>
</reference>
<protein>
    <submittedName>
        <fullName evidence="7">Diheme cytochrome c SoxE</fullName>
    </submittedName>
</protein>
<evidence type="ECO:0000256" key="2">
    <source>
        <dbReference type="ARBA" id="ARBA00022723"/>
    </source>
</evidence>
<evidence type="ECO:0000313" key="8">
    <source>
        <dbReference type="Proteomes" id="UP000019063"/>
    </source>
</evidence>
<evidence type="ECO:0000256" key="4">
    <source>
        <dbReference type="PROSITE-ProRule" id="PRU00433"/>
    </source>
</evidence>
<dbReference type="RefSeq" id="WP_051487301.1">
    <property type="nucleotide sequence ID" value="NZ_AQQW01000001.1"/>
</dbReference>
<dbReference type="Gene3D" id="1.10.760.10">
    <property type="entry name" value="Cytochrome c-like domain"/>
    <property type="match status" value="1"/>
</dbReference>